<dbReference type="InterPro" id="IPR001910">
    <property type="entry name" value="Inosine/uridine_hydrolase_dom"/>
</dbReference>
<dbReference type="Gene3D" id="3.90.245.10">
    <property type="entry name" value="Ribonucleoside hydrolase-like"/>
    <property type="match status" value="1"/>
</dbReference>
<dbReference type="InterPro" id="IPR036452">
    <property type="entry name" value="Ribo_hydro-like"/>
</dbReference>
<evidence type="ECO:0000259" key="5">
    <source>
        <dbReference type="Pfam" id="PF01156"/>
    </source>
</evidence>
<dbReference type="EMBL" id="JAVRRG010000034">
    <property type="protein sequence ID" value="KAK5094446.1"/>
    <property type="molecule type" value="Genomic_DNA"/>
</dbReference>
<proteinExistence type="inferred from homology"/>
<evidence type="ECO:0000256" key="3">
    <source>
        <dbReference type="ARBA" id="ARBA00023295"/>
    </source>
</evidence>
<evidence type="ECO:0000256" key="1">
    <source>
        <dbReference type="ARBA" id="ARBA00009176"/>
    </source>
</evidence>
<dbReference type="PANTHER" id="PTHR12304">
    <property type="entry name" value="INOSINE-URIDINE PREFERRING NUCLEOSIDE HYDROLASE"/>
    <property type="match status" value="1"/>
</dbReference>
<gene>
    <name evidence="6" type="ORF">LTR24_003601</name>
</gene>
<comment type="caution">
    <text evidence="6">The sequence shown here is derived from an EMBL/GenBank/DDBJ whole genome shotgun (WGS) entry which is preliminary data.</text>
</comment>
<dbReference type="Pfam" id="PF01156">
    <property type="entry name" value="IU_nuc_hydro"/>
    <property type="match status" value="1"/>
</dbReference>
<keyword evidence="2" id="KW-0378">Hydrolase</keyword>
<name>A0ABR0KEE1_9EURO</name>
<evidence type="ECO:0000313" key="6">
    <source>
        <dbReference type="EMBL" id="KAK5094446.1"/>
    </source>
</evidence>
<evidence type="ECO:0000256" key="2">
    <source>
        <dbReference type="ARBA" id="ARBA00022801"/>
    </source>
</evidence>
<dbReference type="InterPro" id="IPR023186">
    <property type="entry name" value="IUNH"/>
</dbReference>
<comment type="similarity">
    <text evidence="1">Belongs to the IUNH family.</text>
</comment>
<reference evidence="6 7" key="1">
    <citation type="submission" date="2023-08" db="EMBL/GenBank/DDBJ databases">
        <title>Black Yeasts Isolated from many extreme environments.</title>
        <authorList>
            <person name="Coleine C."/>
            <person name="Stajich J.E."/>
            <person name="Selbmann L."/>
        </authorList>
    </citation>
    <scope>NUCLEOTIDE SEQUENCE [LARGE SCALE GENOMIC DNA]</scope>
    <source>
        <strain evidence="6 7">CCFEE 5885</strain>
    </source>
</reference>
<feature type="domain" description="Inosine/uridine-preferring nucleoside hydrolase" evidence="5">
    <location>
        <begin position="7"/>
        <end position="391"/>
    </location>
</feature>
<evidence type="ECO:0000256" key="4">
    <source>
        <dbReference type="SAM" id="MobiDB-lite"/>
    </source>
</evidence>
<feature type="region of interest" description="Disordered" evidence="4">
    <location>
        <begin position="377"/>
        <end position="399"/>
    </location>
</feature>
<dbReference type="InterPro" id="IPR015910">
    <property type="entry name" value="I/U_nuclsd_hydro_CS"/>
</dbReference>
<protein>
    <recommendedName>
        <fullName evidence="5">Inosine/uridine-preferring nucleoside hydrolase domain-containing protein</fullName>
    </recommendedName>
</protein>
<sequence>MAPRRRVIIDTDPGNDDVIAILLALAAPASELEVMMISAVAGNVDVRACLRNIVAIFHILEKEVEWREANGVPVGYEGATAYKPIVAIGANEPLHDRTENADYFHGLDGMGGSTETHPQFNPDESWKQLFEQPPPEDDLTKTAKQTSDVDKDKFRNFIPSLEPAHKEILRLLRENEPDTISLVSIGPLTNLALAAAEDPETFLRCREVISMGGVVDGVGNVTPNAEFNVWADPHAAARVYALTSQKPSSTMPLTKEDFAGRELPPYPSKLSKQLKLVLMSLDITEQHVITRSLFLGKSEEIALRGSPLAQWMRAFLIPMLDKMASLHHGHDDDAAFQLHDPLCIYYLLTETDSSWKGSAGSPEDIRVETQGQWTRGMTVGDKRPRRRRNSDGEVPHDRGNWLGRVSGNRIVRMLESPGKDEVGTWMLDRILGYVQ</sequence>
<dbReference type="PANTHER" id="PTHR12304:SF56">
    <property type="entry name" value="HYDROLASE, PUTATIVE (AFU_ORTHOLOGUE AFUA_1G11790)-RELATED"/>
    <property type="match status" value="1"/>
</dbReference>
<dbReference type="PROSITE" id="PS01247">
    <property type="entry name" value="IUNH"/>
    <property type="match status" value="1"/>
</dbReference>
<keyword evidence="7" id="KW-1185">Reference proteome</keyword>
<evidence type="ECO:0000313" key="7">
    <source>
        <dbReference type="Proteomes" id="UP001345013"/>
    </source>
</evidence>
<organism evidence="6 7">
    <name type="scientific">Lithohypha guttulata</name>
    <dbReference type="NCBI Taxonomy" id="1690604"/>
    <lineage>
        <taxon>Eukaryota</taxon>
        <taxon>Fungi</taxon>
        <taxon>Dikarya</taxon>
        <taxon>Ascomycota</taxon>
        <taxon>Pezizomycotina</taxon>
        <taxon>Eurotiomycetes</taxon>
        <taxon>Chaetothyriomycetidae</taxon>
        <taxon>Chaetothyriales</taxon>
        <taxon>Trichomeriaceae</taxon>
        <taxon>Lithohypha</taxon>
    </lineage>
</organism>
<feature type="compositionally biased region" description="Basic and acidic residues" evidence="4">
    <location>
        <begin position="389"/>
        <end position="399"/>
    </location>
</feature>
<accession>A0ABR0KEE1</accession>
<dbReference type="Proteomes" id="UP001345013">
    <property type="component" value="Unassembled WGS sequence"/>
</dbReference>
<keyword evidence="3" id="KW-0326">Glycosidase</keyword>
<dbReference type="SUPFAM" id="SSF53590">
    <property type="entry name" value="Nucleoside hydrolase"/>
    <property type="match status" value="1"/>
</dbReference>